<evidence type="ECO:0000313" key="2">
    <source>
        <dbReference type="EMBL" id="MBK4735881.1"/>
    </source>
</evidence>
<sequence>MPAGASRKRGSEFKELESRFKKEHRYKGREDEVAARIVNKQRAQYGETIAEKQQEKAGKSPDRGLPMSGYEHMTISEVASHFGELDKRGIRKIRDYESKHKNRKGLIERIDRYLDR</sequence>
<keyword evidence="3" id="KW-1185">Reference proteome</keyword>
<dbReference type="Proteomes" id="UP000622890">
    <property type="component" value="Unassembled WGS sequence"/>
</dbReference>
<evidence type="ECO:0000256" key="1">
    <source>
        <dbReference type="SAM" id="MobiDB-lite"/>
    </source>
</evidence>
<comment type="caution">
    <text evidence="2">The sequence shown here is derived from an EMBL/GenBank/DDBJ whole genome shotgun (WGS) entry which is preliminary data.</text>
</comment>
<organism evidence="2 3">
    <name type="scientific">Noviherbaspirillum pedocola</name>
    <dbReference type="NCBI Taxonomy" id="2801341"/>
    <lineage>
        <taxon>Bacteria</taxon>
        <taxon>Pseudomonadati</taxon>
        <taxon>Pseudomonadota</taxon>
        <taxon>Betaproteobacteria</taxon>
        <taxon>Burkholderiales</taxon>
        <taxon>Oxalobacteraceae</taxon>
        <taxon>Noviherbaspirillum</taxon>
    </lineage>
</organism>
<protein>
    <submittedName>
        <fullName evidence="2">Uncharacterized protein</fullName>
    </submittedName>
</protein>
<proteinExistence type="predicted"/>
<feature type="region of interest" description="Disordered" evidence="1">
    <location>
        <begin position="46"/>
        <end position="69"/>
    </location>
</feature>
<reference evidence="2" key="1">
    <citation type="submission" date="2021-01" db="EMBL/GenBank/DDBJ databases">
        <title>Genome sequence of strain Noviherbaspirillum sp. DKR-6.</title>
        <authorList>
            <person name="Chaudhary D.K."/>
        </authorList>
    </citation>
    <scope>NUCLEOTIDE SEQUENCE</scope>
    <source>
        <strain evidence="2">DKR-6</strain>
    </source>
</reference>
<dbReference type="AlphaFoldDB" id="A0A934W238"/>
<gene>
    <name evidence="2" type="ORF">JJB74_14775</name>
</gene>
<feature type="compositionally biased region" description="Basic and acidic residues" evidence="1">
    <location>
        <begin position="49"/>
        <end position="62"/>
    </location>
</feature>
<name>A0A934W238_9BURK</name>
<accession>A0A934W238</accession>
<dbReference type="EMBL" id="JAEPBG010000006">
    <property type="protein sequence ID" value="MBK4735881.1"/>
    <property type="molecule type" value="Genomic_DNA"/>
</dbReference>
<evidence type="ECO:0000313" key="3">
    <source>
        <dbReference type="Proteomes" id="UP000622890"/>
    </source>
</evidence>